<dbReference type="EMBL" id="BMEQ01000012">
    <property type="protein sequence ID" value="GGG60350.1"/>
    <property type="molecule type" value="Genomic_DNA"/>
</dbReference>
<dbReference type="Proteomes" id="UP000638848">
    <property type="component" value="Unassembled WGS sequence"/>
</dbReference>
<proteinExistence type="predicted"/>
<gene>
    <name evidence="1" type="ORF">GCM10011374_24020</name>
</gene>
<evidence type="ECO:0000313" key="2">
    <source>
        <dbReference type="Proteomes" id="UP000638848"/>
    </source>
</evidence>
<sequence length="60" mass="6985">MTAYLRRFGLRVAPCRVDRLMRVLELIGAIRGGRVPDSMLICWRVGWWSRTFHSQVLPKG</sequence>
<dbReference type="AlphaFoldDB" id="A0A917GXL5"/>
<comment type="caution">
    <text evidence="1">The sequence shown here is derived from an EMBL/GenBank/DDBJ whole genome shotgun (WGS) entry which is preliminary data.</text>
</comment>
<name>A0A917GXL5_9MICC</name>
<protein>
    <submittedName>
        <fullName evidence="1">Uncharacterized protein</fullName>
    </submittedName>
</protein>
<keyword evidence="2" id="KW-1185">Reference proteome</keyword>
<evidence type="ECO:0000313" key="1">
    <source>
        <dbReference type="EMBL" id="GGG60350.1"/>
    </source>
</evidence>
<organism evidence="1 2">
    <name type="scientific">Kocuria dechangensis</name>
    <dbReference type="NCBI Taxonomy" id="1176249"/>
    <lineage>
        <taxon>Bacteria</taxon>
        <taxon>Bacillati</taxon>
        <taxon>Actinomycetota</taxon>
        <taxon>Actinomycetes</taxon>
        <taxon>Micrococcales</taxon>
        <taxon>Micrococcaceae</taxon>
        <taxon>Kocuria</taxon>
    </lineage>
</organism>
<dbReference type="RefSeq" id="WP_188537534.1">
    <property type="nucleotide sequence ID" value="NZ_BMEQ01000012.1"/>
</dbReference>
<reference evidence="1" key="1">
    <citation type="journal article" date="2014" name="Int. J. Syst. Evol. Microbiol.">
        <title>Complete genome sequence of Corynebacterium casei LMG S-19264T (=DSM 44701T), isolated from a smear-ripened cheese.</title>
        <authorList>
            <consortium name="US DOE Joint Genome Institute (JGI-PGF)"/>
            <person name="Walter F."/>
            <person name="Albersmeier A."/>
            <person name="Kalinowski J."/>
            <person name="Ruckert C."/>
        </authorList>
    </citation>
    <scope>NUCLEOTIDE SEQUENCE</scope>
    <source>
        <strain evidence="1">CGMCC 1.12187</strain>
    </source>
</reference>
<reference evidence="1" key="2">
    <citation type="submission" date="2020-09" db="EMBL/GenBank/DDBJ databases">
        <authorList>
            <person name="Sun Q."/>
            <person name="Zhou Y."/>
        </authorList>
    </citation>
    <scope>NUCLEOTIDE SEQUENCE</scope>
    <source>
        <strain evidence="1">CGMCC 1.12187</strain>
    </source>
</reference>
<accession>A0A917GXL5</accession>